<comment type="caution">
    <text evidence="1">The sequence shown here is derived from an EMBL/GenBank/DDBJ whole genome shotgun (WGS) entry which is preliminary data.</text>
</comment>
<evidence type="ECO:0000313" key="1">
    <source>
        <dbReference type="EMBL" id="TQM41585.1"/>
    </source>
</evidence>
<reference evidence="1 2" key="1">
    <citation type="submission" date="2019-06" db="EMBL/GenBank/DDBJ databases">
        <title>Genomic Encyclopedia of Archaeal and Bacterial Type Strains, Phase II (KMG-II): from individual species to whole genera.</title>
        <authorList>
            <person name="Goeker M."/>
        </authorList>
    </citation>
    <scope>NUCLEOTIDE SEQUENCE [LARGE SCALE GENOMIC DNA]</scope>
    <source>
        <strain evidence="1 2">DSM 24789</strain>
    </source>
</reference>
<proteinExistence type="predicted"/>
<dbReference type="EMBL" id="VFPJ01000001">
    <property type="protein sequence ID" value="TQM41585.1"/>
    <property type="molecule type" value="Genomic_DNA"/>
</dbReference>
<accession>A0A543G693</accession>
<sequence>MRNYLKFVFAIFGITIATFSSLNANAKKIESGGSCKSYGTCGTTDSGQVINGQYSE</sequence>
<name>A0A543G693_9FLAO</name>
<gene>
    <name evidence="1" type="ORF">BC670_2570</name>
</gene>
<evidence type="ECO:0000313" key="2">
    <source>
        <dbReference type="Proteomes" id="UP000320773"/>
    </source>
</evidence>
<dbReference type="RefSeq" id="WP_165766279.1">
    <property type="nucleotide sequence ID" value="NZ_VFPJ01000001.1"/>
</dbReference>
<dbReference type="Proteomes" id="UP000320773">
    <property type="component" value="Unassembled WGS sequence"/>
</dbReference>
<protein>
    <submittedName>
        <fullName evidence="1">Uncharacterized protein</fullName>
    </submittedName>
</protein>
<organism evidence="1 2">
    <name type="scientific">Flavobacterium branchiophilum</name>
    <dbReference type="NCBI Taxonomy" id="55197"/>
    <lineage>
        <taxon>Bacteria</taxon>
        <taxon>Pseudomonadati</taxon>
        <taxon>Bacteroidota</taxon>
        <taxon>Flavobacteriia</taxon>
        <taxon>Flavobacteriales</taxon>
        <taxon>Flavobacteriaceae</taxon>
        <taxon>Flavobacterium</taxon>
    </lineage>
</organism>
<dbReference type="AlphaFoldDB" id="A0A543G693"/>